<feature type="non-terminal residue" evidence="1">
    <location>
        <position position="1"/>
    </location>
</feature>
<proteinExistence type="predicted"/>
<organism evidence="1">
    <name type="scientific">marine metagenome</name>
    <dbReference type="NCBI Taxonomy" id="408172"/>
    <lineage>
        <taxon>unclassified sequences</taxon>
        <taxon>metagenomes</taxon>
        <taxon>ecological metagenomes</taxon>
    </lineage>
</organism>
<dbReference type="EMBL" id="UINC01212219">
    <property type="protein sequence ID" value="SVE36444.1"/>
    <property type="molecule type" value="Genomic_DNA"/>
</dbReference>
<feature type="non-terminal residue" evidence="1">
    <location>
        <position position="218"/>
    </location>
</feature>
<protein>
    <recommendedName>
        <fullName evidence="2">Glycosyl hydrolase-like 10 domain-containing protein</fullName>
    </recommendedName>
</protein>
<evidence type="ECO:0000313" key="1">
    <source>
        <dbReference type="EMBL" id="SVE36444.1"/>
    </source>
</evidence>
<accession>A0A383CWI2</accession>
<dbReference type="AlphaFoldDB" id="A0A383CWI2"/>
<evidence type="ECO:0008006" key="2">
    <source>
        <dbReference type="Google" id="ProtNLM"/>
    </source>
</evidence>
<sequence length="218" mass="24634">VKQQRTIYFNDARHYYLFVFEPPMTLEDACRPIDECSGTSIDTFIYGVARADGLFYNSKAGMQFKHGEHGTDSPGFKQAAYWRLWNNLQSLIDRGIDPLSVLIDKAHSQNMEFFASLRLGAYGGINPEFLLENGGGGFLHREVRNHQSKVLKELADDYQTDGLELDFAAPPAGDSYLLPENHTRKDKGIITDWVSEISSIVKNRNKPKVLGARIYPTE</sequence>
<name>A0A383CWI2_9ZZZZ</name>
<gene>
    <name evidence="1" type="ORF">METZ01_LOCUS489298</name>
</gene>
<reference evidence="1" key="1">
    <citation type="submission" date="2018-05" db="EMBL/GenBank/DDBJ databases">
        <authorList>
            <person name="Lanie J.A."/>
            <person name="Ng W.-L."/>
            <person name="Kazmierczak K.M."/>
            <person name="Andrzejewski T.M."/>
            <person name="Davidsen T.M."/>
            <person name="Wayne K.J."/>
            <person name="Tettelin H."/>
            <person name="Glass J.I."/>
            <person name="Rusch D."/>
            <person name="Podicherti R."/>
            <person name="Tsui H.-C.T."/>
            <person name="Winkler M.E."/>
        </authorList>
    </citation>
    <scope>NUCLEOTIDE SEQUENCE</scope>
</reference>